<keyword evidence="2" id="KW-1185">Reference proteome</keyword>
<dbReference type="EMBL" id="BROD01000001">
    <property type="protein sequence ID" value="GKX68496.1"/>
    <property type="molecule type" value="Genomic_DNA"/>
</dbReference>
<evidence type="ECO:0000313" key="1">
    <source>
        <dbReference type="EMBL" id="GKX68496.1"/>
    </source>
</evidence>
<comment type="caution">
    <text evidence="1">The sequence shown here is derived from an EMBL/GenBank/DDBJ whole genome shotgun (WGS) entry which is preliminary data.</text>
</comment>
<organism evidence="1 2">
    <name type="scientific">Inconstantimicrobium mannanitabidum</name>
    <dbReference type="NCBI Taxonomy" id="1604901"/>
    <lineage>
        <taxon>Bacteria</taxon>
        <taxon>Bacillati</taxon>
        <taxon>Bacillota</taxon>
        <taxon>Clostridia</taxon>
        <taxon>Eubacteriales</taxon>
        <taxon>Clostridiaceae</taxon>
        <taxon>Inconstantimicrobium</taxon>
    </lineage>
</organism>
<reference evidence="1" key="1">
    <citation type="journal article" date="2025" name="Int. J. Syst. Evol. Microbiol.">
        <title>Inconstantimicrobium mannanitabidum sp. nov., a novel member of the family Clostridiaceae isolated from anoxic soil under the treatment of reductive soil disinfestation.</title>
        <authorList>
            <person name="Ueki A."/>
            <person name="Tonouchi A."/>
            <person name="Honma S."/>
            <person name="Kaku N."/>
            <person name="Ueki K."/>
        </authorList>
    </citation>
    <scope>NUCLEOTIDE SEQUENCE</scope>
    <source>
        <strain evidence="1">TW13</strain>
    </source>
</reference>
<evidence type="ECO:0000313" key="2">
    <source>
        <dbReference type="Proteomes" id="UP001058074"/>
    </source>
</evidence>
<name>A0ACB5RHG1_9CLOT</name>
<dbReference type="Proteomes" id="UP001058074">
    <property type="component" value="Unassembled WGS sequence"/>
</dbReference>
<accession>A0ACB5RHG1</accession>
<protein>
    <submittedName>
        <fullName evidence="1">Uncharacterized protein</fullName>
    </submittedName>
</protein>
<sequence>MFKKIFGGKKNKEVKDGTNIYTYENVQNQKFEGIVEMLYIEEVSDHFAKVYPGRQTTVFHEMISDIIHIDVHFMAPTEEAPFWVVYTTGMSDLQMTLPEELEKEWGHLRRAELMLFLPENWPTSSEEFKDEKYYWPIKLLKQLARFPHQYNTWLGYGHTIPNTNEYDSYAYSTELNGAILSVLREDIRKVKTKDGNTINIYCVIPLYKEEMDYKLENGIDALFEKLSEVEGQGYLIQPSRKNACK</sequence>
<gene>
    <name evidence="1" type="ORF">rsdtw13_37540</name>
</gene>
<proteinExistence type="predicted"/>